<keyword evidence="3" id="KW-1185">Reference proteome</keyword>
<accession>A0ABQ3XDN7</accession>
<sequence>MTERREPSTLESAGVMFGLALVSAGLVALSLWTASGVKQIGPTSFETEFAQPGWGCSALLLVIPIFLAAWRHTRFMALMAAAALIPQFIGAGLVIDRTVAAGWGDGMTGFAWILPLGFTPFFFGAALIGAEVGKAYRRPAVTRFPPPPA</sequence>
<name>A0ABQ3XDN7_9ACTN</name>
<protein>
    <submittedName>
        <fullName evidence="2">Uncharacterized protein</fullName>
    </submittedName>
</protein>
<proteinExistence type="predicted"/>
<evidence type="ECO:0000313" key="2">
    <source>
        <dbReference type="EMBL" id="GID56596.1"/>
    </source>
</evidence>
<feature type="transmembrane region" description="Helical" evidence="1">
    <location>
        <begin position="52"/>
        <end position="70"/>
    </location>
</feature>
<keyword evidence="1" id="KW-0472">Membrane</keyword>
<evidence type="ECO:0000313" key="3">
    <source>
        <dbReference type="Proteomes" id="UP000612282"/>
    </source>
</evidence>
<feature type="transmembrane region" description="Helical" evidence="1">
    <location>
        <begin position="107"/>
        <end position="128"/>
    </location>
</feature>
<gene>
    <name evidence="2" type="ORF">Aco03nite_050000</name>
</gene>
<dbReference type="Proteomes" id="UP000612282">
    <property type="component" value="Unassembled WGS sequence"/>
</dbReference>
<comment type="caution">
    <text evidence="2">The sequence shown here is derived from an EMBL/GenBank/DDBJ whole genome shotgun (WGS) entry which is preliminary data.</text>
</comment>
<feature type="transmembrane region" description="Helical" evidence="1">
    <location>
        <begin position="12"/>
        <end position="32"/>
    </location>
</feature>
<keyword evidence="1" id="KW-1133">Transmembrane helix</keyword>
<organism evidence="2 3">
    <name type="scientific">Actinoplanes couchii</name>
    <dbReference type="NCBI Taxonomy" id="403638"/>
    <lineage>
        <taxon>Bacteria</taxon>
        <taxon>Bacillati</taxon>
        <taxon>Actinomycetota</taxon>
        <taxon>Actinomycetes</taxon>
        <taxon>Micromonosporales</taxon>
        <taxon>Micromonosporaceae</taxon>
        <taxon>Actinoplanes</taxon>
    </lineage>
</organism>
<feature type="transmembrane region" description="Helical" evidence="1">
    <location>
        <begin position="77"/>
        <end position="95"/>
    </location>
</feature>
<keyword evidence="1" id="KW-0812">Transmembrane</keyword>
<evidence type="ECO:0000256" key="1">
    <source>
        <dbReference type="SAM" id="Phobius"/>
    </source>
</evidence>
<reference evidence="2 3" key="1">
    <citation type="submission" date="2021-01" db="EMBL/GenBank/DDBJ databases">
        <title>Whole genome shotgun sequence of Actinoplanes couchii NBRC 106145.</title>
        <authorList>
            <person name="Komaki H."/>
            <person name="Tamura T."/>
        </authorList>
    </citation>
    <scope>NUCLEOTIDE SEQUENCE [LARGE SCALE GENOMIC DNA]</scope>
    <source>
        <strain evidence="2 3">NBRC 106145</strain>
    </source>
</reference>
<dbReference type="EMBL" id="BOMG01000060">
    <property type="protein sequence ID" value="GID56596.1"/>
    <property type="molecule type" value="Genomic_DNA"/>
</dbReference>
<dbReference type="RefSeq" id="WP_203798418.1">
    <property type="nucleotide sequence ID" value="NZ_BAAAQE010000018.1"/>
</dbReference>